<feature type="binding site" description="axial binding residue" evidence="8">
    <location>
        <position position="466"/>
    </location>
    <ligand>
        <name>heme</name>
        <dbReference type="ChEBI" id="CHEBI:30413"/>
    </ligand>
    <ligandPart>
        <name>Fe</name>
        <dbReference type="ChEBI" id="CHEBI:18248"/>
    </ligandPart>
</feature>
<dbReference type="Proteomes" id="UP000005204">
    <property type="component" value="Unassembled WGS sequence"/>
</dbReference>
<dbReference type="BRENDA" id="1.14.99.22">
    <property type="organism ID" value="890"/>
</dbReference>
<keyword evidence="6 8" id="KW-0408">Iron</keyword>
<keyword evidence="10" id="KW-1133">Transmembrane helix</keyword>
<evidence type="ECO:0000256" key="7">
    <source>
        <dbReference type="ARBA" id="ARBA00023033"/>
    </source>
</evidence>
<keyword evidence="13" id="KW-1185">Reference proteome</keyword>
<keyword evidence="4 8" id="KW-0479">Metal-binding</keyword>
<dbReference type="InterPro" id="IPR002401">
    <property type="entry name" value="Cyt_P450_E_grp-I"/>
</dbReference>
<proteinExistence type="evidence at transcript level"/>
<dbReference type="PRINTS" id="PR00385">
    <property type="entry name" value="P450"/>
</dbReference>
<comment type="cofactor">
    <cofactor evidence="1 8">
        <name>heme</name>
        <dbReference type="ChEBI" id="CHEBI:30413"/>
    </cofactor>
</comment>
<dbReference type="KEGG" id="bmor:100127102"/>
<accession>Q3LFR2</accession>
<protein>
    <submittedName>
        <fullName evidence="11">Ecdysone 20-hydroxylase</fullName>
        <ecNumber evidence="11">1.14.99.22</ecNumber>
    </submittedName>
</protein>
<dbReference type="BioCyc" id="MetaCyc:MONOMER-18123"/>
<evidence type="ECO:0000256" key="6">
    <source>
        <dbReference type="ARBA" id="ARBA00023004"/>
    </source>
</evidence>
<dbReference type="AlphaFoldDB" id="Q3LFR2"/>
<organism evidence="11">
    <name type="scientific">Bombyx mori</name>
    <name type="common">Silk moth</name>
    <dbReference type="NCBI Taxonomy" id="7091"/>
    <lineage>
        <taxon>Eukaryota</taxon>
        <taxon>Metazoa</taxon>
        <taxon>Ecdysozoa</taxon>
        <taxon>Arthropoda</taxon>
        <taxon>Hexapoda</taxon>
        <taxon>Insecta</taxon>
        <taxon>Pterygota</taxon>
        <taxon>Neoptera</taxon>
        <taxon>Endopterygota</taxon>
        <taxon>Lepidoptera</taxon>
        <taxon>Glossata</taxon>
        <taxon>Ditrysia</taxon>
        <taxon>Bombycoidea</taxon>
        <taxon>Bombycidae</taxon>
        <taxon>Bombycinae</taxon>
        <taxon>Bombyx</taxon>
    </lineage>
</organism>
<feature type="transmembrane region" description="Helical" evidence="10">
    <location>
        <begin position="31"/>
        <end position="48"/>
    </location>
</feature>
<keyword evidence="3 8" id="KW-0349">Heme</keyword>
<dbReference type="GeneID" id="100127102"/>
<reference evidence="11" key="1">
    <citation type="journal article" date="2008" name="Comp. Biochem. Physiol. B, Biochem. Mol. Biol.">
        <title>Molecular cloning of ecdysone 20-hydroxylase and expression pattern of the enzyme during embryonic development of silkworm Bombyx mori.</title>
        <authorList>
            <person name="Maeda S."/>
            <person name="Nakashima A."/>
            <person name="Yamada R."/>
            <person name="Hara N."/>
            <person name="Fujimoto Y."/>
            <person name="Ito Y."/>
            <person name="Sonobe H."/>
        </authorList>
    </citation>
    <scope>NUCLEOTIDE SEQUENCE</scope>
</reference>
<evidence type="ECO:0000256" key="5">
    <source>
        <dbReference type="ARBA" id="ARBA00023002"/>
    </source>
</evidence>
<evidence type="ECO:0000313" key="12">
    <source>
        <dbReference type="EnsemblMetazoa" id="NP_001106219.1"/>
    </source>
</evidence>
<dbReference type="GO" id="GO:0005506">
    <property type="term" value="F:iron ion binding"/>
    <property type="evidence" value="ECO:0007669"/>
    <property type="project" value="InterPro"/>
</dbReference>
<evidence type="ECO:0000256" key="9">
    <source>
        <dbReference type="RuleBase" id="RU000461"/>
    </source>
</evidence>
<dbReference type="OrthoDB" id="3945418at2759"/>
<dbReference type="PANTHER" id="PTHR24279">
    <property type="entry name" value="CYTOCHROME P450"/>
    <property type="match status" value="1"/>
</dbReference>
<dbReference type="HOGENOM" id="CLU_1305803_0_0_1"/>
<evidence type="ECO:0000256" key="4">
    <source>
        <dbReference type="ARBA" id="ARBA00022723"/>
    </source>
</evidence>
<dbReference type="SUPFAM" id="SSF48264">
    <property type="entry name" value="Cytochrome P450"/>
    <property type="match status" value="1"/>
</dbReference>
<dbReference type="CDD" id="cd11054">
    <property type="entry name" value="CYP24A1-like"/>
    <property type="match status" value="1"/>
</dbReference>
<dbReference type="InterPro" id="IPR050479">
    <property type="entry name" value="CYP11_CYP27_families"/>
</dbReference>
<dbReference type="InterPro" id="IPR036396">
    <property type="entry name" value="Cyt_P450_sf"/>
</dbReference>
<dbReference type="SMR" id="Q3LFR2"/>
<dbReference type="Pfam" id="PF00067">
    <property type="entry name" value="p450"/>
    <property type="match status" value="1"/>
</dbReference>
<evidence type="ECO:0000313" key="13">
    <source>
        <dbReference type="Proteomes" id="UP000005204"/>
    </source>
</evidence>
<dbReference type="EnsemblMetazoa" id="NM_001112748.1">
    <property type="protein sequence ID" value="NP_001106219.1"/>
    <property type="gene ID" value="GeneID_100127102"/>
</dbReference>
<dbReference type="InterPro" id="IPR001128">
    <property type="entry name" value="Cyt_P450"/>
</dbReference>
<dbReference type="CTD" id="56961"/>
<dbReference type="EMBL" id="AB236417">
    <property type="protein sequence ID" value="BAE45332.1"/>
    <property type="molecule type" value="mRNA"/>
</dbReference>
<sequence length="516" mass="58515">MSLPGVFLFSHYVESFWSTSPPLLDWSCVPTLVLAVIAVVVAVTALLTRTSDAKHSCRLPGPQPLPFLGTRWLFWSRYKMNKLHEAYADMFKRYGPVFMETTPGGVAVVSIAERTALEAVLRSPAKKPYRPPTEIVQMYRRSRPDRYASTGLVNEQGEKWYHLRRNLTTDLTSPHTMQNFLPQLNTISDDFLELLNTSRQSDGTVYAFEQLTNRMGLESVCGLMLGSRLGFLERWMSGRAMALAAAVKNHFRAQRDSYYGAPLWKFAPTALYKTFVKSEETIHAIVTELMEEAKSKTTGMAQDEAIQEIFLKILENPALDMRDKKAAIIDFITAGIETLANSLVFLLYLLSGRPDWQRKINSELPPYAMLCSEDLAGAPSVRAAINEAFRLLPTAPFLARLLDSPMTTGGHKIPPGTFVLAHTAAACRREENFWRAEEYLPERWIKVQEPHAYSLVAPFGRGRRMCPGKRFVELELHLLLAKIMQKWRVEFDGELDIQFDFLLSAKSPVTLRLVEW</sequence>
<dbReference type="RefSeq" id="NP_001106219.1">
    <property type="nucleotide sequence ID" value="NM_001112748.1"/>
</dbReference>
<dbReference type="PROSITE" id="PS00086">
    <property type="entry name" value="CYTOCHROME_P450"/>
    <property type="match status" value="1"/>
</dbReference>
<dbReference type="Gene3D" id="1.10.630.10">
    <property type="entry name" value="Cytochrome P450"/>
    <property type="match status" value="1"/>
</dbReference>
<dbReference type="GO" id="GO:0004501">
    <property type="term" value="F:ecdysone 20-monooxygenase activity"/>
    <property type="evidence" value="ECO:0007669"/>
    <property type="project" value="UniProtKB-EC"/>
</dbReference>
<feature type="transmembrane region" description="Helical" evidence="10">
    <location>
        <begin position="327"/>
        <end position="350"/>
    </location>
</feature>
<comment type="similarity">
    <text evidence="2 9">Belongs to the cytochrome P450 family.</text>
</comment>
<reference evidence="12" key="3">
    <citation type="submission" date="2022-06" db="UniProtKB">
        <authorList>
            <consortium name="EnsemblMetazoa"/>
        </authorList>
    </citation>
    <scope>IDENTIFICATION</scope>
    <source>
        <strain evidence="12">p50T (Dazao)</strain>
    </source>
</reference>
<reference evidence="13" key="2">
    <citation type="journal article" date="2008" name="Insect Biochem. Mol. Biol.">
        <title>The genome of a lepidopteran model insect, the silkworm Bombyx mori.</title>
        <authorList>
            <consortium name="International Silkworm Genome Consortium"/>
        </authorList>
    </citation>
    <scope>NUCLEOTIDE SEQUENCE [LARGE SCALE GENOMIC DNA]</scope>
    <source>
        <strain evidence="13">p50T</strain>
    </source>
</reference>
<evidence type="ECO:0000256" key="8">
    <source>
        <dbReference type="PIRSR" id="PIRSR602401-1"/>
    </source>
</evidence>
<evidence type="ECO:0000256" key="3">
    <source>
        <dbReference type="ARBA" id="ARBA00022617"/>
    </source>
</evidence>
<dbReference type="PANTHER" id="PTHR24279:SF120">
    <property type="entry name" value="CYTOCHROME P450"/>
    <property type="match status" value="1"/>
</dbReference>
<evidence type="ECO:0000256" key="1">
    <source>
        <dbReference type="ARBA" id="ARBA00001971"/>
    </source>
</evidence>
<keyword evidence="10" id="KW-0812">Transmembrane</keyword>
<dbReference type="GO" id="GO:0020037">
    <property type="term" value="F:heme binding"/>
    <property type="evidence" value="ECO:0007669"/>
    <property type="project" value="InterPro"/>
</dbReference>
<evidence type="ECO:0000256" key="10">
    <source>
        <dbReference type="SAM" id="Phobius"/>
    </source>
</evidence>
<keyword evidence="7 9" id="KW-0503">Monooxygenase</keyword>
<keyword evidence="5 9" id="KW-0560">Oxidoreductase</keyword>
<name>Q3LFR2_BOMMO</name>
<dbReference type="PRINTS" id="PR00463">
    <property type="entry name" value="EP450I"/>
</dbReference>
<gene>
    <name evidence="11" type="primary">CYP314a1</name>
    <name evidence="12" type="synonym">100127102</name>
</gene>
<keyword evidence="10" id="KW-0472">Membrane</keyword>
<dbReference type="InterPro" id="IPR017972">
    <property type="entry name" value="Cyt_P450_CS"/>
</dbReference>
<evidence type="ECO:0000256" key="2">
    <source>
        <dbReference type="ARBA" id="ARBA00010617"/>
    </source>
</evidence>
<evidence type="ECO:0000313" key="11">
    <source>
        <dbReference type="EMBL" id="BAE45332.1"/>
    </source>
</evidence>
<dbReference type="EC" id="1.14.99.22" evidence="11"/>